<dbReference type="InterPro" id="IPR039420">
    <property type="entry name" value="WalR-like"/>
</dbReference>
<dbReference type="InterPro" id="IPR011006">
    <property type="entry name" value="CheY-like_superfamily"/>
</dbReference>
<evidence type="ECO:0000256" key="5">
    <source>
        <dbReference type="PROSITE-ProRule" id="PRU00169"/>
    </source>
</evidence>
<evidence type="ECO:0000256" key="2">
    <source>
        <dbReference type="ARBA" id="ARBA00023015"/>
    </source>
</evidence>
<feature type="domain" description="Response regulatory" evidence="7">
    <location>
        <begin position="3"/>
        <end position="123"/>
    </location>
</feature>
<dbReference type="AlphaFoldDB" id="A0A1Q9WD81"/>
<evidence type="ECO:0000256" key="3">
    <source>
        <dbReference type="ARBA" id="ARBA00023125"/>
    </source>
</evidence>
<keyword evidence="1 5" id="KW-0597">Phosphoprotein</keyword>
<dbReference type="RefSeq" id="WP_070945410.1">
    <property type="nucleotide sequence ID" value="NZ_MLCL01000032.1"/>
</dbReference>
<dbReference type="PROSITE" id="PS50043">
    <property type="entry name" value="HTH_LUXR_2"/>
    <property type="match status" value="1"/>
</dbReference>
<dbReference type="PANTHER" id="PTHR43214">
    <property type="entry name" value="TWO-COMPONENT RESPONSE REGULATOR"/>
    <property type="match status" value="1"/>
</dbReference>
<dbReference type="InterPro" id="IPR001789">
    <property type="entry name" value="Sig_transdc_resp-reg_receiver"/>
</dbReference>
<dbReference type="InterPro" id="IPR016032">
    <property type="entry name" value="Sig_transdc_resp-reg_C-effctor"/>
</dbReference>
<dbReference type="STRING" id="1908205.BKG60_10335"/>
<keyword evidence="4" id="KW-0804">Transcription</keyword>
<keyword evidence="9" id="KW-1185">Reference proteome</keyword>
<keyword evidence="3 8" id="KW-0238">DNA-binding</keyword>
<evidence type="ECO:0000313" key="9">
    <source>
        <dbReference type="Proteomes" id="UP000179636"/>
    </source>
</evidence>
<dbReference type="EMBL" id="MLHV01000013">
    <property type="protein sequence ID" value="OHT97604.1"/>
    <property type="molecule type" value="Genomic_DNA"/>
</dbReference>
<feature type="modified residue" description="4-aspartylphosphate" evidence="5">
    <location>
        <position position="53"/>
    </location>
</feature>
<dbReference type="SUPFAM" id="SSF46894">
    <property type="entry name" value="C-terminal effector domain of the bipartite response regulators"/>
    <property type="match status" value="1"/>
</dbReference>
<proteinExistence type="predicted"/>
<evidence type="ECO:0000259" key="7">
    <source>
        <dbReference type="PROSITE" id="PS50110"/>
    </source>
</evidence>
<dbReference type="Pfam" id="PF00072">
    <property type="entry name" value="Response_reg"/>
    <property type="match status" value="1"/>
</dbReference>
<dbReference type="GO" id="GO:0003677">
    <property type="term" value="F:DNA binding"/>
    <property type="evidence" value="ECO:0007669"/>
    <property type="project" value="UniProtKB-KW"/>
</dbReference>
<accession>A0A1Q9WD81</accession>
<dbReference type="SMART" id="SM00421">
    <property type="entry name" value="HTH_LUXR"/>
    <property type="match status" value="1"/>
</dbReference>
<dbReference type="InterPro" id="IPR058245">
    <property type="entry name" value="NreC/VraR/RcsB-like_REC"/>
</dbReference>
<dbReference type="SUPFAM" id="SSF52172">
    <property type="entry name" value="CheY-like"/>
    <property type="match status" value="1"/>
</dbReference>
<evidence type="ECO:0000259" key="6">
    <source>
        <dbReference type="PROSITE" id="PS50043"/>
    </source>
</evidence>
<dbReference type="Pfam" id="PF00196">
    <property type="entry name" value="GerE"/>
    <property type="match status" value="1"/>
</dbReference>
<evidence type="ECO:0000256" key="1">
    <source>
        <dbReference type="ARBA" id="ARBA00022553"/>
    </source>
</evidence>
<evidence type="ECO:0000256" key="4">
    <source>
        <dbReference type="ARBA" id="ARBA00023163"/>
    </source>
</evidence>
<dbReference type="InterPro" id="IPR000792">
    <property type="entry name" value="Tscrpt_reg_LuxR_C"/>
</dbReference>
<keyword evidence="2" id="KW-0805">Transcription regulation</keyword>
<feature type="domain" description="HTH luxR-type" evidence="6">
    <location>
        <begin position="145"/>
        <end position="215"/>
    </location>
</feature>
<dbReference type="PRINTS" id="PR00038">
    <property type="entry name" value="HTHLUXR"/>
</dbReference>
<reference evidence="8 9" key="1">
    <citation type="submission" date="2016-10" db="EMBL/GenBank/DDBJ databases">
        <title>Evaluation of Human, Animal and Environmental Mycobacterium chelonae Isolates by Core Genome Phylogenomic Analysis, Targeted Gene Comparison, and Anti-microbial Susceptibility Patterns: A Tale of Mistaken Identities.</title>
        <authorList>
            <person name="Fogelson S.B."/>
            <person name="Camus A.C."/>
            <person name="Lorenz W."/>
            <person name="Vasireddy R."/>
            <person name="Vasireddy S."/>
            <person name="Smith T."/>
            <person name="Brown-Elliott B.A."/>
            <person name="Wallace R.J.Jr."/>
            <person name="Hasan N.A."/>
            <person name="Reischl U."/>
            <person name="Sanchez S."/>
        </authorList>
    </citation>
    <scope>NUCLEOTIDE SEQUENCE [LARGE SCALE GENOMIC DNA]</scope>
    <source>
        <strain evidence="8 9">24999</strain>
    </source>
</reference>
<dbReference type="Gene3D" id="3.40.50.2300">
    <property type="match status" value="1"/>
</dbReference>
<dbReference type="GO" id="GO:0006355">
    <property type="term" value="P:regulation of DNA-templated transcription"/>
    <property type="evidence" value="ECO:0007669"/>
    <property type="project" value="InterPro"/>
</dbReference>
<accession>A0A1S1K1Q1</accession>
<sequence>MTRLAIAEDNAILRDGLSQLLVERGHEVVAKVGTADEIREIAETLRPEVFVVDIRMPPTFTDEGLIAAVSLRRSHPDVGVLVFSQWVETRYAAELLAGNPEGVGYLLKDRVADIGEFDAAVRRVAAGGTALDPEVVRQLMGTRRSGDALARLTSREREVLALMAEGHSNSAMAAHLSISERAVEKHIGGIFTKLDLAPSTAHHRRVLAVVTYLNS</sequence>
<comment type="caution">
    <text evidence="8">The sequence shown here is derived from an EMBL/GenBank/DDBJ whole genome shotgun (WGS) entry which is preliminary data.</text>
</comment>
<dbReference type="SMART" id="SM00448">
    <property type="entry name" value="REC"/>
    <property type="match status" value="1"/>
</dbReference>
<dbReference type="Proteomes" id="UP000179636">
    <property type="component" value="Unassembled WGS sequence"/>
</dbReference>
<gene>
    <name evidence="8" type="ORF">BKG61_15270</name>
</gene>
<dbReference type="OrthoDB" id="9808843at2"/>
<dbReference type="GO" id="GO:0000160">
    <property type="term" value="P:phosphorelay signal transduction system"/>
    <property type="evidence" value="ECO:0007669"/>
    <property type="project" value="InterPro"/>
</dbReference>
<evidence type="ECO:0000313" key="8">
    <source>
        <dbReference type="EMBL" id="OHT97604.1"/>
    </source>
</evidence>
<dbReference type="CDD" id="cd06170">
    <property type="entry name" value="LuxR_C_like"/>
    <property type="match status" value="1"/>
</dbReference>
<protein>
    <submittedName>
        <fullName evidence="8">DNA-binding response regulator</fullName>
    </submittedName>
</protein>
<name>A0A1Q9WD81_9MYCO</name>
<organism evidence="8 9">
    <name type="scientific">Mycobacterium syngnathidarum</name>
    <dbReference type="NCBI Taxonomy" id="1908205"/>
    <lineage>
        <taxon>Bacteria</taxon>
        <taxon>Bacillati</taxon>
        <taxon>Actinomycetota</taxon>
        <taxon>Actinomycetes</taxon>
        <taxon>Mycobacteriales</taxon>
        <taxon>Mycobacteriaceae</taxon>
        <taxon>Mycobacterium</taxon>
    </lineage>
</organism>
<dbReference type="CDD" id="cd17535">
    <property type="entry name" value="REC_NarL-like"/>
    <property type="match status" value="1"/>
</dbReference>
<dbReference type="PANTHER" id="PTHR43214:SF24">
    <property type="entry name" value="TRANSCRIPTIONAL REGULATORY PROTEIN NARL-RELATED"/>
    <property type="match status" value="1"/>
</dbReference>
<dbReference type="PROSITE" id="PS50110">
    <property type="entry name" value="RESPONSE_REGULATORY"/>
    <property type="match status" value="1"/>
</dbReference>